<dbReference type="InterPro" id="IPR027477">
    <property type="entry name" value="Succ_DH/fumarate_Rdtase_cat_sf"/>
</dbReference>
<organism evidence="6 7">
    <name type="scientific">Cordyceps javanica</name>
    <dbReference type="NCBI Taxonomy" id="43265"/>
    <lineage>
        <taxon>Eukaryota</taxon>
        <taxon>Fungi</taxon>
        <taxon>Dikarya</taxon>
        <taxon>Ascomycota</taxon>
        <taxon>Pezizomycotina</taxon>
        <taxon>Sordariomycetes</taxon>
        <taxon>Hypocreomycetidae</taxon>
        <taxon>Hypocreales</taxon>
        <taxon>Cordycipitaceae</taxon>
        <taxon>Cordyceps</taxon>
    </lineage>
</organism>
<keyword evidence="3" id="KW-0274">FAD</keyword>
<reference evidence="6 7" key="1">
    <citation type="journal article" date="2019" name="Appl. Microbiol. Biotechnol.">
        <title>Genome sequence of Isaria javanica and comparative genome analysis insights into family S53 peptidase evolution in fungal entomopathogens.</title>
        <authorList>
            <person name="Lin R."/>
            <person name="Zhang X."/>
            <person name="Xin B."/>
            <person name="Zou M."/>
            <person name="Gao Y."/>
            <person name="Qin F."/>
            <person name="Hu Q."/>
            <person name="Xie B."/>
            <person name="Cheng X."/>
        </authorList>
    </citation>
    <scope>NUCLEOTIDE SEQUENCE [LARGE SCALE GENOMIC DNA]</scope>
    <source>
        <strain evidence="6 7">IJ1G</strain>
    </source>
</reference>
<dbReference type="OrthoDB" id="7777654at2759"/>
<keyword evidence="2" id="KW-0285">Flavoprotein</keyword>
<dbReference type="Gene3D" id="3.50.50.60">
    <property type="entry name" value="FAD/NAD(P)-binding domain"/>
    <property type="match status" value="1"/>
</dbReference>
<feature type="domain" description="FAD-dependent oxidoreductase 2 FAD-binding" evidence="5">
    <location>
        <begin position="9"/>
        <end position="484"/>
    </location>
</feature>
<keyword evidence="4" id="KW-0560">Oxidoreductase</keyword>
<accession>A0A545VX41</accession>
<proteinExistence type="predicted"/>
<dbReference type="Pfam" id="PF00890">
    <property type="entry name" value="FAD_binding_2"/>
    <property type="match status" value="1"/>
</dbReference>
<dbReference type="PANTHER" id="PTHR43400">
    <property type="entry name" value="FUMARATE REDUCTASE"/>
    <property type="match status" value="1"/>
</dbReference>
<keyword evidence="7" id="KW-1185">Reference proteome</keyword>
<evidence type="ECO:0000259" key="5">
    <source>
        <dbReference type="Pfam" id="PF00890"/>
    </source>
</evidence>
<dbReference type="EMBL" id="SPUK01000010">
    <property type="protein sequence ID" value="TQV94405.1"/>
    <property type="molecule type" value="Genomic_DNA"/>
</dbReference>
<dbReference type="NCBIfam" id="NF006130">
    <property type="entry name" value="PRK08274.1"/>
    <property type="match status" value="1"/>
</dbReference>
<dbReference type="InterPro" id="IPR050315">
    <property type="entry name" value="FAD-oxidoreductase_2"/>
</dbReference>
<comment type="caution">
    <text evidence="6">The sequence shown here is derived from an EMBL/GenBank/DDBJ whole genome shotgun (WGS) entry which is preliminary data.</text>
</comment>
<dbReference type="SUPFAM" id="SSF51905">
    <property type="entry name" value="FAD/NAD(P)-binding domain"/>
    <property type="match status" value="1"/>
</dbReference>
<dbReference type="Proteomes" id="UP000315783">
    <property type="component" value="Unassembled WGS sequence"/>
</dbReference>
<evidence type="ECO:0000313" key="6">
    <source>
        <dbReference type="EMBL" id="TQV94405.1"/>
    </source>
</evidence>
<dbReference type="STRING" id="43265.A0A545VX41"/>
<dbReference type="SUPFAM" id="SSF56425">
    <property type="entry name" value="Succinate dehydrogenase/fumarate reductase flavoprotein, catalytic domain"/>
    <property type="match status" value="1"/>
</dbReference>
<sequence length="526" mass="55708">MPTLNSSYDVLVVGSGNAALAAALSARQTGATVAVFEAAPRSHFGGNSRYSSGIFRIWHDGLSSVLPLLDKSALEEARRCRMGMYTRDDYAADMARTSGGQCDKEQLAVLLDRCFDTVAWMKSLGVPWRLPLGKFLDHDKVLDASGESCMDLPPWDTVMAIGGGAGLMNSLRSAAEAVDIAIHYSAPVCDLLTQGDTVTGIIVRGRDETRHFAGQVILACGGFEASPRLRRQFLGEGWDLTCLRGSKFNTGSMMERAVAAGAGVAGHFGGCHATPHDLGAPRTLDPDAGDTMSRYSFPYSITVNLDGRRFMDEGEDHFSLTYAKAGATIARQPRAAAWQVFDQKTTHLLEPRYASALSVVRDDTLAGLAVKMGVDAGIFAETVRAFNAATPAAAAENFNPLVLDGVSTGAALTVPKSNWALPVDKGPFVAYGVTCGITFTYGGLATDSSARVLNQEGLPMPGLWAVGEIAGGFFAFNYAGGTGLTRGAVFGRIAGQAAAERAKRLGKENSFPGFVSSAMRRFGYGH</sequence>
<comment type="cofactor">
    <cofactor evidence="1">
        <name>FAD</name>
        <dbReference type="ChEBI" id="CHEBI:57692"/>
    </cofactor>
</comment>
<evidence type="ECO:0000256" key="4">
    <source>
        <dbReference type="ARBA" id="ARBA00023002"/>
    </source>
</evidence>
<dbReference type="InterPro" id="IPR003953">
    <property type="entry name" value="FAD-dep_OxRdtase_2_FAD-bd"/>
</dbReference>
<evidence type="ECO:0000256" key="3">
    <source>
        <dbReference type="ARBA" id="ARBA00022827"/>
    </source>
</evidence>
<dbReference type="Gene3D" id="3.90.700.10">
    <property type="entry name" value="Succinate dehydrogenase/fumarate reductase flavoprotein, catalytic domain"/>
    <property type="match status" value="1"/>
</dbReference>
<evidence type="ECO:0000256" key="2">
    <source>
        <dbReference type="ARBA" id="ARBA00022630"/>
    </source>
</evidence>
<protein>
    <submittedName>
        <fullName evidence="6">Tricarballylate dehydrogenase</fullName>
    </submittedName>
</protein>
<dbReference type="PANTHER" id="PTHR43400:SF7">
    <property type="entry name" value="FAD-DEPENDENT OXIDOREDUCTASE 2 FAD BINDING DOMAIN-CONTAINING PROTEIN"/>
    <property type="match status" value="1"/>
</dbReference>
<dbReference type="InterPro" id="IPR036188">
    <property type="entry name" value="FAD/NAD-bd_sf"/>
</dbReference>
<gene>
    <name evidence="6" type="ORF">IF1G_07284</name>
</gene>
<evidence type="ECO:0000256" key="1">
    <source>
        <dbReference type="ARBA" id="ARBA00001974"/>
    </source>
</evidence>
<dbReference type="GO" id="GO:0016491">
    <property type="term" value="F:oxidoreductase activity"/>
    <property type="evidence" value="ECO:0007669"/>
    <property type="project" value="UniProtKB-KW"/>
</dbReference>
<evidence type="ECO:0000313" key="7">
    <source>
        <dbReference type="Proteomes" id="UP000315783"/>
    </source>
</evidence>
<name>A0A545VX41_9HYPO</name>
<dbReference type="AlphaFoldDB" id="A0A545VX41"/>